<sequence>MRRERRVVMLDDFKPTWMVESLYHISPEKLKENGIDTILTDLDNTLIPWNNSIGTNKINEWIRFMKENGINVIVVSNNNPKRVGIAVEKLDIPFVAHALKPLNRGIKQTLKRFKLTPKQVVMVGDQLMTDIWAANNCHIKSIWVKPLVETDMFPTKINRFLESVVYKKLKKKYPNLNWKEDIY</sequence>
<dbReference type="KEGG" id="lsn:LSA_06220"/>
<dbReference type="PANTHER" id="PTHR19288:SF25">
    <property type="entry name" value="PHOSPHATIDYLGLYCEROPHOSPHATASE GEP4, MITOCHONDRIAL"/>
    <property type="match status" value="1"/>
</dbReference>
<dbReference type="Pfam" id="PF00702">
    <property type="entry name" value="Hydrolase"/>
    <property type="match status" value="1"/>
</dbReference>
<evidence type="ECO:0000313" key="2">
    <source>
        <dbReference type="Proteomes" id="UP000001285"/>
    </source>
</evidence>
<evidence type="ECO:0008006" key="3">
    <source>
        <dbReference type="Google" id="ProtNLM"/>
    </source>
</evidence>
<dbReference type="InterPro" id="IPR023214">
    <property type="entry name" value="HAD_sf"/>
</dbReference>
<reference evidence="1 2" key="1">
    <citation type="journal article" date="2011" name="Microb. Cell Fact.">
        <title>Genomic analysis reveals Lactobacillus sanfranciscensis as stable element in traditional sourdoughs.</title>
        <authorList>
            <person name="Vogel R.F."/>
            <person name="Pavlovic M."/>
            <person name="Ehrmann M.A."/>
            <person name="Wiezer A."/>
            <person name="Liesegang H."/>
            <person name="Offschanka S."/>
            <person name="Voget S."/>
            <person name="Angelov A."/>
            <person name="Bocker G."/>
            <person name="Liebl W."/>
        </authorList>
    </citation>
    <scope>NUCLEOTIDE SEQUENCE [LARGE SCALE GENOMIC DNA]</scope>
    <source>
        <strain evidence="1 2">TMW 1.1304</strain>
    </source>
</reference>
<dbReference type="PANTHER" id="PTHR19288">
    <property type="entry name" value="4-NITROPHENYLPHOSPHATASE-RELATED"/>
    <property type="match status" value="1"/>
</dbReference>
<dbReference type="GO" id="GO:0008962">
    <property type="term" value="F:phosphatidylglycerophosphatase activity"/>
    <property type="evidence" value="ECO:0007669"/>
    <property type="project" value="InterPro"/>
</dbReference>
<dbReference type="CDD" id="cd16416">
    <property type="entry name" value="HAD_BsYqeG-like"/>
    <property type="match status" value="1"/>
</dbReference>
<dbReference type="InterPro" id="IPR036412">
    <property type="entry name" value="HAD-like_sf"/>
</dbReference>
<dbReference type="HOGENOM" id="CLU_056221_4_0_9"/>
<dbReference type="Gene3D" id="3.40.50.1000">
    <property type="entry name" value="HAD superfamily/HAD-like"/>
    <property type="match status" value="1"/>
</dbReference>
<dbReference type="eggNOG" id="COG2179">
    <property type="taxonomic scope" value="Bacteria"/>
</dbReference>
<dbReference type="SUPFAM" id="SSF56784">
    <property type="entry name" value="HAD-like"/>
    <property type="match status" value="1"/>
</dbReference>
<dbReference type="GO" id="GO:0005737">
    <property type="term" value="C:cytoplasm"/>
    <property type="evidence" value="ECO:0007669"/>
    <property type="project" value="TreeGrafter"/>
</dbReference>
<organism evidence="1 2">
    <name type="scientific">Fructilactobacillus sanfranciscensis (strain TMW 1.1304)</name>
    <name type="common">Lactobacillus sanfranciscensis</name>
    <dbReference type="NCBI Taxonomy" id="714313"/>
    <lineage>
        <taxon>Bacteria</taxon>
        <taxon>Bacillati</taxon>
        <taxon>Bacillota</taxon>
        <taxon>Bacilli</taxon>
        <taxon>Lactobacillales</taxon>
        <taxon>Lactobacillaceae</taxon>
        <taxon>Fructilactobacillus</taxon>
    </lineage>
</organism>
<dbReference type="NCBIfam" id="TIGR01668">
    <property type="entry name" value="YqeG_hyp_ppase"/>
    <property type="match status" value="1"/>
</dbReference>
<dbReference type="InterPro" id="IPR006549">
    <property type="entry name" value="HAD-SF_hydro_IIIA"/>
</dbReference>
<dbReference type="AlphaFoldDB" id="G2KW69"/>
<dbReference type="EMBL" id="CP002461">
    <property type="protein sequence ID" value="AEN99045.1"/>
    <property type="molecule type" value="Genomic_DNA"/>
</dbReference>
<dbReference type="InterPro" id="IPR010021">
    <property type="entry name" value="PGPP1/Gep4"/>
</dbReference>
<dbReference type="STRING" id="714313.LSA_06220"/>
<evidence type="ECO:0000313" key="1">
    <source>
        <dbReference type="EMBL" id="AEN99045.1"/>
    </source>
</evidence>
<protein>
    <recommendedName>
        <fullName evidence="3">YqeG family HAD IIIA-type phosphatase</fullName>
    </recommendedName>
</protein>
<dbReference type="NCBIfam" id="TIGR01662">
    <property type="entry name" value="HAD-SF-IIIA"/>
    <property type="match status" value="1"/>
</dbReference>
<gene>
    <name evidence="1" type="ordered locus">LSA_06220</name>
</gene>
<keyword evidence="2" id="KW-1185">Reference proteome</keyword>
<proteinExistence type="predicted"/>
<accession>G2KW69</accession>
<dbReference type="Proteomes" id="UP000001285">
    <property type="component" value="Chromosome"/>
</dbReference>
<name>G2KW69_FRUST</name>